<sequence>MATAIVLCSGGQDSLLVIKLLQKAGIKIIAINFISYFFGGPSKKLDLLAKELDIPVVFVPFQQAQLQITIDPKFGRGKNFNACIDCHALMIKYAGSLLKQYNADFIATGEVLNQRPMSQNMASLKKVANESGFGNLLVRPLSGQLLEITEAETLGFIKREDMRSIQGRSQTGQTTLAAELGMSYMMSGHGGGCLLTDQNFGRKMKTVETDGFLKATSFLPYILQHSRFLRIDKGKYAFVGRNHEENQLFTPLHKFGTIFIADAITPGPRILLVEMNETELIYTPVQQDIEDVELESGKCQSCNSQQDFNIEWLSGSYEASQQLQIIGKEIYSIFSKHKGTKGGQVLINGILSDFESVTIERKAELTNLMIQ</sequence>
<keyword evidence="6" id="KW-1185">Reference proteome</keyword>
<evidence type="ECO:0000256" key="1">
    <source>
        <dbReference type="ARBA" id="ARBA00022741"/>
    </source>
</evidence>
<gene>
    <name evidence="4" type="ORF">SS50377_15499</name>
    <name evidence="5" type="ORF">SS50377_24694</name>
</gene>
<dbReference type="AlphaFoldDB" id="V6LIW3"/>
<dbReference type="EMBL" id="AUWU02000005">
    <property type="protein sequence ID" value="KAH0572583.1"/>
    <property type="molecule type" value="Genomic_DNA"/>
</dbReference>
<protein>
    <submittedName>
        <fullName evidence="4">tRNA (5-methylaminomethyl-2-thiouridylate)-methyltransferase</fullName>
    </submittedName>
</protein>
<feature type="domain" description="Thil AANH" evidence="3">
    <location>
        <begin position="3"/>
        <end position="143"/>
    </location>
</feature>
<dbReference type="InterPro" id="IPR020536">
    <property type="entry name" value="ThiI_AANH"/>
</dbReference>
<dbReference type="InterPro" id="IPR014729">
    <property type="entry name" value="Rossmann-like_a/b/a_fold"/>
</dbReference>
<dbReference type="GO" id="GO:0004810">
    <property type="term" value="F:CCA tRNA nucleotidyltransferase activity"/>
    <property type="evidence" value="ECO:0007669"/>
    <property type="project" value="InterPro"/>
</dbReference>
<dbReference type="SUPFAM" id="SSF52402">
    <property type="entry name" value="Adenine nucleotide alpha hydrolases-like"/>
    <property type="match status" value="1"/>
</dbReference>
<evidence type="ECO:0000313" key="5">
    <source>
        <dbReference type="EMBL" id="KAH0572583.1"/>
    </source>
</evidence>
<evidence type="ECO:0000313" key="4">
    <source>
        <dbReference type="EMBL" id="EST44502.1"/>
    </source>
</evidence>
<dbReference type="PANTHER" id="PTHR11933:SF6">
    <property type="entry name" value="THIL AANH DOMAIN-CONTAINING PROTEIN"/>
    <property type="match status" value="1"/>
</dbReference>
<organism evidence="4">
    <name type="scientific">Spironucleus salmonicida</name>
    <dbReference type="NCBI Taxonomy" id="348837"/>
    <lineage>
        <taxon>Eukaryota</taxon>
        <taxon>Metamonada</taxon>
        <taxon>Diplomonadida</taxon>
        <taxon>Hexamitidae</taxon>
        <taxon>Hexamitinae</taxon>
        <taxon>Spironucleus</taxon>
    </lineage>
</organism>
<keyword evidence="1" id="KW-0547">Nucleotide-binding</keyword>
<dbReference type="GO" id="GO:0032259">
    <property type="term" value="P:methylation"/>
    <property type="evidence" value="ECO:0007669"/>
    <property type="project" value="UniProtKB-KW"/>
</dbReference>
<dbReference type="VEuPathDB" id="GiardiaDB:SS50377_24694"/>
<keyword evidence="2" id="KW-0067">ATP-binding</keyword>
<dbReference type="Gene3D" id="3.40.50.620">
    <property type="entry name" value="HUPs"/>
    <property type="match status" value="1"/>
</dbReference>
<proteinExistence type="predicted"/>
<dbReference type="GO" id="GO:0005524">
    <property type="term" value="F:ATP binding"/>
    <property type="evidence" value="ECO:0007669"/>
    <property type="project" value="UniProtKB-KW"/>
</dbReference>
<dbReference type="Pfam" id="PF02568">
    <property type="entry name" value="ThiI"/>
    <property type="match status" value="1"/>
</dbReference>
<keyword evidence="4" id="KW-0489">Methyltransferase</keyword>
<dbReference type="Proteomes" id="UP000018208">
    <property type="component" value="Unassembled WGS sequence"/>
</dbReference>
<dbReference type="EMBL" id="KI546115">
    <property type="protein sequence ID" value="EST44502.1"/>
    <property type="molecule type" value="Genomic_DNA"/>
</dbReference>
<name>V6LIW3_9EUKA</name>
<dbReference type="OrthoDB" id="10581461at2759"/>
<reference evidence="5" key="2">
    <citation type="submission" date="2020-12" db="EMBL/GenBank/DDBJ databases">
        <title>New Spironucleus salmonicida genome in near-complete chromosomes.</title>
        <authorList>
            <person name="Xu F."/>
            <person name="Kurt Z."/>
            <person name="Jimenez-Gonzalez A."/>
            <person name="Astvaldsson A."/>
            <person name="Andersson J.O."/>
            <person name="Svard S.G."/>
        </authorList>
    </citation>
    <scope>NUCLEOTIDE SEQUENCE</scope>
    <source>
        <strain evidence="5">ATCC 50377</strain>
    </source>
</reference>
<dbReference type="PANTHER" id="PTHR11933">
    <property type="entry name" value="TRNA 5-METHYLAMINOMETHYL-2-THIOURIDYLATE -METHYLTRANSFERASE"/>
    <property type="match status" value="1"/>
</dbReference>
<keyword evidence="4" id="KW-0808">Transferase</keyword>
<evidence type="ECO:0000313" key="6">
    <source>
        <dbReference type="Proteomes" id="UP000018208"/>
    </source>
</evidence>
<evidence type="ECO:0000259" key="3">
    <source>
        <dbReference type="Pfam" id="PF02568"/>
    </source>
</evidence>
<reference evidence="4 5" key="1">
    <citation type="journal article" date="2014" name="PLoS Genet.">
        <title>The Genome of Spironucleus salmonicida Highlights a Fish Pathogen Adapted to Fluctuating Environments.</title>
        <authorList>
            <person name="Xu F."/>
            <person name="Jerlstrom-Hultqvist J."/>
            <person name="Einarsson E."/>
            <person name="Astvaldsson A."/>
            <person name="Svard S.G."/>
            <person name="Andersson J.O."/>
        </authorList>
    </citation>
    <scope>NUCLEOTIDE SEQUENCE</scope>
    <source>
        <strain evidence="5">ATCC 50377</strain>
    </source>
</reference>
<dbReference type="GO" id="GO:0008168">
    <property type="term" value="F:methyltransferase activity"/>
    <property type="evidence" value="ECO:0007669"/>
    <property type="project" value="UniProtKB-KW"/>
</dbReference>
<accession>V6LIW3</accession>
<evidence type="ECO:0000256" key="2">
    <source>
        <dbReference type="ARBA" id="ARBA00022840"/>
    </source>
</evidence>